<dbReference type="InterPro" id="IPR013766">
    <property type="entry name" value="Thioredoxin_domain"/>
</dbReference>
<evidence type="ECO:0000313" key="4">
    <source>
        <dbReference type="Proteomes" id="UP001157946"/>
    </source>
</evidence>
<dbReference type="PROSITE" id="PS51352">
    <property type="entry name" value="THIOREDOXIN_2"/>
    <property type="match status" value="1"/>
</dbReference>
<dbReference type="Proteomes" id="UP001157946">
    <property type="component" value="Unassembled WGS sequence"/>
</dbReference>
<feature type="domain" description="Thioredoxin" evidence="2">
    <location>
        <begin position="49"/>
        <end position="193"/>
    </location>
</feature>
<dbReference type="PANTHER" id="PTHR42852">
    <property type="entry name" value="THIOL:DISULFIDE INTERCHANGE PROTEIN DSBE"/>
    <property type="match status" value="1"/>
</dbReference>
<reference evidence="3" key="1">
    <citation type="submission" date="2017-05" db="EMBL/GenBank/DDBJ databases">
        <authorList>
            <person name="Varghese N."/>
            <person name="Submissions S."/>
        </authorList>
    </citation>
    <scope>NUCLEOTIDE SEQUENCE</scope>
    <source>
        <strain evidence="3">DSM 45262</strain>
    </source>
</reference>
<protein>
    <submittedName>
        <fullName evidence="3">Thiol-disulfide isomerase or thioredoxin</fullName>
    </submittedName>
</protein>
<keyword evidence="4" id="KW-1185">Reference proteome</keyword>
<dbReference type="Pfam" id="PF00578">
    <property type="entry name" value="AhpC-TSA"/>
    <property type="match status" value="1"/>
</dbReference>
<keyword evidence="3" id="KW-0413">Isomerase</keyword>
<dbReference type="InterPro" id="IPR036249">
    <property type="entry name" value="Thioredoxin-like_sf"/>
</dbReference>
<dbReference type="SUPFAM" id="SSF52833">
    <property type="entry name" value="Thioredoxin-like"/>
    <property type="match status" value="1"/>
</dbReference>
<dbReference type="RefSeq" id="WP_102992884.1">
    <property type="nucleotide sequence ID" value="NZ_FXTU01000002.1"/>
</dbReference>
<dbReference type="InterPro" id="IPR050553">
    <property type="entry name" value="Thioredoxin_ResA/DsbE_sf"/>
</dbReference>
<dbReference type="AlphaFoldDB" id="A0AA46AE94"/>
<name>A0AA46AE94_9BACL</name>
<evidence type="ECO:0000259" key="2">
    <source>
        <dbReference type="PROSITE" id="PS51352"/>
    </source>
</evidence>
<dbReference type="GO" id="GO:0016491">
    <property type="term" value="F:oxidoreductase activity"/>
    <property type="evidence" value="ECO:0007669"/>
    <property type="project" value="InterPro"/>
</dbReference>
<gene>
    <name evidence="3" type="ORF">SAMN06265361_102251</name>
</gene>
<keyword evidence="1" id="KW-1015">Disulfide bond</keyword>
<dbReference type="EMBL" id="FXTU01000002">
    <property type="protein sequence ID" value="SMP11303.1"/>
    <property type="molecule type" value="Genomic_DNA"/>
</dbReference>
<dbReference type="InterPro" id="IPR017937">
    <property type="entry name" value="Thioredoxin_CS"/>
</dbReference>
<comment type="caution">
    <text evidence="3">The sequence shown here is derived from an EMBL/GenBank/DDBJ whole genome shotgun (WGS) entry which is preliminary data.</text>
</comment>
<sequence>MKGKNLIIFCVLLVLVGIAVWTGIEDRQAPASGGTKTDAAIQCKGESRPEEGYCAPNFTLRTIDGKEIELYRNQGKPTIINFWATWCPPCKKEMPYFQKAYDQYKDKVNFIMVNETSQEKDETKIKPFLDKHGYTFPVVLDPLENKRTVGFDQYGLYGIPATYVVGADGKIQYRFIGGMEEEQMAMLMQELSRW</sequence>
<dbReference type="Gene3D" id="3.40.30.10">
    <property type="entry name" value="Glutaredoxin"/>
    <property type="match status" value="1"/>
</dbReference>
<dbReference type="PANTHER" id="PTHR42852:SF17">
    <property type="entry name" value="THIOREDOXIN-LIKE PROTEIN HI_1115"/>
    <property type="match status" value="1"/>
</dbReference>
<evidence type="ECO:0000256" key="1">
    <source>
        <dbReference type="ARBA" id="ARBA00023157"/>
    </source>
</evidence>
<dbReference type="PROSITE" id="PS00194">
    <property type="entry name" value="THIOREDOXIN_1"/>
    <property type="match status" value="1"/>
</dbReference>
<dbReference type="GO" id="GO:0016209">
    <property type="term" value="F:antioxidant activity"/>
    <property type="evidence" value="ECO:0007669"/>
    <property type="project" value="InterPro"/>
</dbReference>
<dbReference type="CDD" id="cd02966">
    <property type="entry name" value="TlpA_like_family"/>
    <property type="match status" value="1"/>
</dbReference>
<dbReference type="GO" id="GO:0016853">
    <property type="term" value="F:isomerase activity"/>
    <property type="evidence" value="ECO:0007669"/>
    <property type="project" value="UniProtKB-KW"/>
</dbReference>
<accession>A0AA46AE94</accession>
<organism evidence="3 4">
    <name type="scientific">Laceyella tengchongensis</name>
    <dbReference type="NCBI Taxonomy" id="574699"/>
    <lineage>
        <taxon>Bacteria</taxon>
        <taxon>Bacillati</taxon>
        <taxon>Bacillota</taxon>
        <taxon>Bacilli</taxon>
        <taxon>Bacillales</taxon>
        <taxon>Thermoactinomycetaceae</taxon>
        <taxon>Laceyella</taxon>
    </lineage>
</organism>
<proteinExistence type="predicted"/>
<dbReference type="InterPro" id="IPR000866">
    <property type="entry name" value="AhpC/TSA"/>
</dbReference>
<evidence type="ECO:0000313" key="3">
    <source>
        <dbReference type="EMBL" id="SMP11303.1"/>
    </source>
</evidence>